<proteinExistence type="predicted"/>
<keyword evidence="1 4" id="KW-0812">Transmembrane</keyword>
<dbReference type="PANTHER" id="PTHR11360">
    <property type="entry name" value="MONOCARBOXYLATE TRANSPORTER"/>
    <property type="match status" value="1"/>
</dbReference>
<dbReference type="AlphaFoldDB" id="A0A0N9VB85"/>
<dbReference type="Gene3D" id="1.20.1250.20">
    <property type="entry name" value="MFS general substrate transporter like domains"/>
    <property type="match status" value="1"/>
</dbReference>
<feature type="transmembrane region" description="Helical" evidence="4">
    <location>
        <begin position="173"/>
        <end position="191"/>
    </location>
</feature>
<gene>
    <name evidence="6" type="ORF">AN936_15125</name>
</gene>
<feature type="transmembrane region" description="Helical" evidence="4">
    <location>
        <begin position="286"/>
        <end position="306"/>
    </location>
</feature>
<name>A0A0N9VB85_SPHMC</name>
<feature type="transmembrane region" description="Helical" evidence="4">
    <location>
        <begin position="255"/>
        <end position="274"/>
    </location>
</feature>
<evidence type="ECO:0000313" key="6">
    <source>
        <dbReference type="EMBL" id="ALH81636.1"/>
    </source>
</evidence>
<evidence type="ECO:0000256" key="4">
    <source>
        <dbReference type="SAM" id="Phobius"/>
    </source>
</evidence>
<keyword evidence="2 4" id="KW-1133">Transmembrane helix</keyword>
<feature type="transmembrane region" description="Helical" evidence="4">
    <location>
        <begin position="345"/>
        <end position="364"/>
    </location>
</feature>
<feature type="transmembrane region" description="Helical" evidence="4">
    <location>
        <begin position="222"/>
        <end position="243"/>
    </location>
</feature>
<feature type="transmembrane region" description="Helical" evidence="4">
    <location>
        <begin position="105"/>
        <end position="129"/>
    </location>
</feature>
<organism evidence="6 7">
    <name type="scientific">Sphingopyxis macrogoltabida</name>
    <name type="common">Sphingomonas macrogoltabidus</name>
    <dbReference type="NCBI Taxonomy" id="33050"/>
    <lineage>
        <taxon>Bacteria</taxon>
        <taxon>Pseudomonadati</taxon>
        <taxon>Pseudomonadota</taxon>
        <taxon>Alphaproteobacteria</taxon>
        <taxon>Sphingomonadales</taxon>
        <taxon>Sphingomonadaceae</taxon>
        <taxon>Sphingopyxis</taxon>
    </lineage>
</organism>
<feature type="transmembrane region" description="Helical" evidence="4">
    <location>
        <begin position="81"/>
        <end position="99"/>
    </location>
</feature>
<feature type="transmembrane region" description="Helical" evidence="4">
    <location>
        <begin position="52"/>
        <end position="69"/>
    </location>
</feature>
<evidence type="ECO:0000256" key="1">
    <source>
        <dbReference type="ARBA" id="ARBA00022692"/>
    </source>
</evidence>
<dbReference type="Proteomes" id="UP000058074">
    <property type="component" value="Chromosome"/>
</dbReference>
<dbReference type="SUPFAM" id="SSF103473">
    <property type="entry name" value="MFS general substrate transporter"/>
    <property type="match status" value="1"/>
</dbReference>
<dbReference type="PROSITE" id="PS50850">
    <property type="entry name" value="MFS"/>
    <property type="match status" value="1"/>
</dbReference>
<accession>A0A0N9VB85</accession>
<dbReference type="Pfam" id="PF07690">
    <property type="entry name" value="MFS_1"/>
    <property type="match status" value="1"/>
</dbReference>
<dbReference type="InterPro" id="IPR036259">
    <property type="entry name" value="MFS_trans_sf"/>
</dbReference>
<dbReference type="CDD" id="cd17355">
    <property type="entry name" value="MFS_YcxA_like"/>
    <property type="match status" value="1"/>
</dbReference>
<dbReference type="OrthoDB" id="146345at2"/>
<dbReference type="PATRIC" id="fig|33050.5.peg.3137"/>
<dbReference type="InterPro" id="IPR011701">
    <property type="entry name" value="MFS"/>
</dbReference>
<dbReference type="InterPro" id="IPR050327">
    <property type="entry name" value="Proton-linked_MCT"/>
</dbReference>
<keyword evidence="3 4" id="KW-0472">Membrane</keyword>
<dbReference type="PANTHER" id="PTHR11360:SF284">
    <property type="entry name" value="EG:103B4.3 PROTEIN-RELATED"/>
    <property type="match status" value="1"/>
</dbReference>
<reference evidence="6 7" key="1">
    <citation type="journal article" date="2015" name="Genome Announc.">
        <title>Complete Genome Sequence of Polypropylene Glycol- and Polyethylene Glycol-Degrading Sphingopyxis macrogoltabida Strain EY-1.</title>
        <authorList>
            <person name="Ohtsubo Y."/>
            <person name="Nagata Y."/>
            <person name="Numata M."/>
            <person name="Tsuchikane K."/>
            <person name="Hosoyama A."/>
            <person name="Yamazoe A."/>
            <person name="Tsuda M."/>
            <person name="Fujita N."/>
            <person name="Kawai F."/>
        </authorList>
    </citation>
    <scope>NUCLEOTIDE SEQUENCE [LARGE SCALE GENOMIC DNA]</scope>
    <source>
        <strain evidence="6 7">EY-1</strain>
    </source>
</reference>
<sequence>MVSPAISPMKRPWIVILCAAFIVTLAMGVRQSFGLFLPQMSVDIGISRSDFGLAMALQNLLFGLVQPFVGALADKHGAGRVVLAGALLYALGLVGAAFATDAMGLHISFGILIGMAQSATTFVVVLGAVGRVVSPEKRSSAFGMVTAGGSLGQFLVVPLASMLLGDLGYHQTLWIMAGLVALCGLLAIGVAGRTDSNPGVSAAVEQTAREALREAAVHRGYWLLNAGFFVCGFHIAFIATHLPAYLDDKGLGIEIGAQVLALVGLFNILGSYVFGRAGDLMRQKYVLSALYVARSAVIAVFLFLPLSHWTALAFAGAMGFLWLGTVPLTSGIVGRIFGVRYLSMLYGIVFLSHQVGSFFGAWMAGLIFDATGSYDIAWGFAIALGLFAGIVHLPIADAPVKRLQPA</sequence>
<feature type="transmembrane region" description="Helical" evidence="4">
    <location>
        <begin position="376"/>
        <end position="396"/>
    </location>
</feature>
<protein>
    <submittedName>
        <fullName evidence="6">MFS transporter</fullName>
    </submittedName>
</protein>
<dbReference type="InterPro" id="IPR020846">
    <property type="entry name" value="MFS_dom"/>
</dbReference>
<evidence type="ECO:0000256" key="2">
    <source>
        <dbReference type="ARBA" id="ARBA00022989"/>
    </source>
</evidence>
<feature type="domain" description="Major facilitator superfamily (MFS) profile" evidence="5">
    <location>
        <begin position="12"/>
        <end position="400"/>
    </location>
</feature>
<evidence type="ECO:0000256" key="3">
    <source>
        <dbReference type="ARBA" id="ARBA00023136"/>
    </source>
</evidence>
<dbReference type="KEGG" id="smag:AN936_15125"/>
<evidence type="ECO:0000259" key="5">
    <source>
        <dbReference type="PROSITE" id="PS50850"/>
    </source>
</evidence>
<feature type="transmembrane region" description="Helical" evidence="4">
    <location>
        <begin position="141"/>
        <end position="161"/>
    </location>
</feature>
<feature type="transmembrane region" description="Helical" evidence="4">
    <location>
        <begin position="312"/>
        <end position="333"/>
    </location>
</feature>
<dbReference type="EMBL" id="CP012700">
    <property type="protein sequence ID" value="ALH81636.1"/>
    <property type="molecule type" value="Genomic_DNA"/>
</dbReference>
<evidence type="ECO:0000313" key="7">
    <source>
        <dbReference type="Proteomes" id="UP000058074"/>
    </source>
</evidence>
<dbReference type="GO" id="GO:0022857">
    <property type="term" value="F:transmembrane transporter activity"/>
    <property type="evidence" value="ECO:0007669"/>
    <property type="project" value="InterPro"/>
</dbReference>